<evidence type="ECO:0000256" key="9">
    <source>
        <dbReference type="ARBA" id="ARBA00023125"/>
    </source>
</evidence>
<accession>A0A1I4RET8</accession>
<dbReference type="GO" id="GO:0003677">
    <property type="term" value="F:DNA binding"/>
    <property type="evidence" value="ECO:0007669"/>
    <property type="project" value="UniProtKB-UniRule"/>
</dbReference>
<comment type="function">
    <text evidence="10">Confers DNA tethering and processivity to DNA polymerases and other proteins. Acts as a clamp, forming a ring around DNA (a reaction catalyzed by the clamp-loading complex) which diffuses in an ATP-independent manner freely and bidirectionally along dsDNA. Initially characterized for its ability to contact the catalytic subunit of DNA polymerase III (Pol III), a complex, multichain enzyme responsible for most of the replicative synthesis in bacteria; Pol III exhibits 3'-5' exonuclease proofreading activity. The beta chain is required for initiation of replication as well as for processivity of DNA replication.</text>
</comment>
<dbReference type="GO" id="GO:0005737">
    <property type="term" value="C:cytoplasm"/>
    <property type="evidence" value="ECO:0007669"/>
    <property type="project" value="UniProtKB-SubCell"/>
</dbReference>
<comment type="subunit">
    <text evidence="10">Forms a ring-shaped head-to-tail homodimer around DNA.</text>
</comment>
<keyword evidence="6 10" id="KW-0548">Nucleotidyltransferase</keyword>
<dbReference type="PANTHER" id="PTHR30478:SF0">
    <property type="entry name" value="BETA SLIDING CLAMP"/>
    <property type="match status" value="1"/>
</dbReference>
<dbReference type="InterPro" id="IPR022634">
    <property type="entry name" value="DNA_polIII_beta_N"/>
</dbReference>
<dbReference type="InterPro" id="IPR022635">
    <property type="entry name" value="DNA_polIII_beta_C"/>
</dbReference>
<dbReference type="NCBIfam" id="TIGR00663">
    <property type="entry name" value="dnan"/>
    <property type="match status" value="1"/>
</dbReference>
<keyword evidence="4 10" id="KW-0963">Cytoplasm</keyword>
<dbReference type="Gene3D" id="3.70.10.10">
    <property type="match status" value="1"/>
</dbReference>
<dbReference type="GO" id="GO:0008408">
    <property type="term" value="F:3'-5' exonuclease activity"/>
    <property type="evidence" value="ECO:0007669"/>
    <property type="project" value="InterPro"/>
</dbReference>
<dbReference type="Gene3D" id="3.10.150.10">
    <property type="entry name" value="DNA Polymerase III, subunit A, domain 2"/>
    <property type="match status" value="1"/>
</dbReference>
<dbReference type="Pfam" id="PF02767">
    <property type="entry name" value="DNA_pol3_beta_2"/>
    <property type="match status" value="1"/>
</dbReference>
<feature type="domain" description="DNA polymerase III beta sliding clamp central" evidence="12">
    <location>
        <begin position="129"/>
        <end position="242"/>
    </location>
</feature>
<sequence length="368" mass="41485">MRIEIEKSPMVRALSLLQSVTEKKSIPYLSHVLLKAENKKITVSATDLDIFMEITLDADVSSEGSITAPARKLLEVVKEFPEDLLELSTEGRERLVISTDKAVFNLPSLDPEDFPSMIVPQEAEYMPVNRDAMLKVFQKTSYAIPPTENPIGGPGLYWVRVGENLHRFVACDIHRLAAVELTDEELGVGHIKTDVFIPKKGVIELAKFLEENERVEIFVTEQALYAKSETMSFSTRLLEETFSVYETIIPSKRADSVLIPMEALRQVLKRMAIFTDQTWRHVKFSLQNGELEVTAGSPEIGIGREIINVEYSGEPVTMAFNLRYVLDAIGVIRSDHVRFEWTDDLIGGLFLDPDDSSYVSFIMPLVLD</sequence>
<dbReference type="GO" id="GO:0006271">
    <property type="term" value="P:DNA strand elongation involved in DNA replication"/>
    <property type="evidence" value="ECO:0007669"/>
    <property type="project" value="TreeGrafter"/>
</dbReference>
<name>A0A1I4RET8_9BACT</name>
<keyword evidence="7 10" id="KW-0235">DNA replication</keyword>
<evidence type="ECO:0000256" key="2">
    <source>
        <dbReference type="ARBA" id="ARBA00010752"/>
    </source>
</evidence>
<evidence type="ECO:0000256" key="1">
    <source>
        <dbReference type="ARBA" id="ARBA00004496"/>
    </source>
</evidence>
<dbReference type="Pfam" id="PF02768">
    <property type="entry name" value="DNA_pol3_beta_3"/>
    <property type="match status" value="1"/>
</dbReference>
<dbReference type="GO" id="GO:0003887">
    <property type="term" value="F:DNA-directed DNA polymerase activity"/>
    <property type="evidence" value="ECO:0007669"/>
    <property type="project" value="UniProtKB-UniRule"/>
</dbReference>
<organism evidence="14 15">
    <name type="scientific">Thermodesulforhabdus norvegica</name>
    <dbReference type="NCBI Taxonomy" id="39841"/>
    <lineage>
        <taxon>Bacteria</taxon>
        <taxon>Pseudomonadati</taxon>
        <taxon>Thermodesulfobacteriota</taxon>
        <taxon>Syntrophobacteria</taxon>
        <taxon>Syntrophobacterales</taxon>
        <taxon>Thermodesulforhabdaceae</taxon>
        <taxon>Thermodesulforhabdus</taxon>
    </lineage>
</organism>
<dbReference type="EMBL" id="FOUU01000001">
    <property type="protein sequence ID" value="SFM50737.1"/>
    <property type="molecule type" value="Genomic_DNA"/>
</dbReference>
<dbReference type="PANTHER" id="PTHR30478">
    <property type="entry name" value="DNA POLYMERASE III SUBUNIT BETA"/>
    <property type="match status" value="1"/>
</dbReference>
<protein>
    <recommendedName>
        <fullName evidence="3 10">Beta sliding clamp</fullName>
    </recommendedName>
</protein>
<keyword evidence="15" id="KW-1185">Reference proteome</keyword>
<comment type="subcellular location">
    <subcellularLocation>
        <location evidence="1 10">Cytoplasm</location>
    </subcellularLocation>
</comment>
<dbReference type="SMART" id="SM00480">
    <property type="entry name" value="POL3Bc"/>
    <property type="match status" value="1"/>
</dbReference>
<dbReference type="RefSeq" id="WP_177193498.1">
    <property type="nucleotide sequence ID" value="NZ_FOUU01000001.1"/>
</dbReference>
<reference evidence="14 15" key="1">
    <citation type="submission" date="2016-10" db="EMBL/GenBank/DDBJ databases">
        <authorList>
            <person name="de Groot N.N."/>
        </authorList>
    </citation>
    <scope>NUCLEOTIDE SEQUENCE [LARGE SCALE GENOMIC DNA]</scope>
    <source>
        <strain evidence="14 15">DSM 9990</strain>
    </source>
</reference>
<dbReference type="InterPro" id="IPR022637">
    <property type="entry name" value="DNA_polIII_beta_cen"/>
</dbReference>
<dbReference type="PIRSF" id="PIRSF000804">
    <property type="entry name" value="DNA_pol_III_b"/>
    <property type="match status" value="1"/>
</dbReference>
<evidence type="ECO:0000256" key="3">
    <source>
        <dbReference type="ARBA" id="ARBA00021035"/>
    </source>
</evidence>
<dbReference type="InterPro" id="IPR001001">
    <property type="entry name" value="DNA_polIII_beta"/>
</dbReference>
<evidence type="ECO:0000256" key="10">
    <source>
        <dbReference type="PIRNR" id="PIRNR000804"/>
    </source>
</evidence>
<dbReference type="Pfam" id="PF00712">
    <property type="entry name" value="DNA_pol3_beta"/>
    <property type="match status" value="1"/>
</dbReference>
<dbReference type="CDD" id="cd00140">
    <property type="entry name" value="beta_clamp"/>
    <property type="match status" value="1"/>
</dbReference>
<evidence type="ECO:0000256" key="7">
    <source>
        <dbReference type="ARBA" id="ARBA00022705"/>
    </source>
</evidence>
<evidence type="ECO:0000313" key="15">
    <source>
        <dbReference type="Proteomes" id="UP000199611"/>
    </source>
</evidence>
<dbReference type="GO" id="GO:0009360">
    <property type="term" value="C:DNA polymerase III complex"/>
    <property type="evidence" value="ECO:0007669"/>
    <property type="project" value="InterPro"/>
</dbReference>
<evidence type="ECO:0000259" key="13">
    <source>
        <dbReference type="Pfam" id="PF02768"/>
    </source>
</evidence>
<evidence type="ECO:0000313" key="14">
    <source>
        <dbReference type="EMBL" id="SFM50737.1"/>
    </source>
</evidence>
<proteinExistence type="inferred from homology"/>
<comment type="similarity">
    <text evidence="2 10">Belongs to the beta sliding clamp family.</text>
</comment>
<dbReference type="InterPro" id="IPR046938">
    <property type="entry name" value="DNA_clamp_sf"/>
</dbReference>
<evidence type="ECO:0000259" key="11">
    <source>
        <dbReference type="Pfam" id="PF00712"/>
    </source>
</evidence>
<feature type="domain" description="DNA polymerase III beta sliding clamp N-terminal" evidence="11">
    <location>
        <begin position="1"/>
        <end position="117"/>
    </location>
</feature>
<evidence type="ECO:0000256" key="4">
    <source>
        <dbReference type="ARBA" id="ARBA00022490"/>
    </source>
</evidence>
<gene>
    <name evidence="14" type="ORF">SAMN05660836_00579</name>
</gene>
<dbReference type="SUPFAM" id="SSF55979">
    <property type="entry name" value="DNA clamp"/>
    <property type="match status" value="3"/>
</dbReference>
<keyword evidence="8 10" id="KW-0239">DNA-directed DNA polymerase</keyword>
<evidence type="ECO:0000259" key="12">
    <source>
        <dbReference type="Pfam" id="PF02767"/>
    </source>
</evidence>
<keyword evidence="9" id="KW-0238">DNA-binding</keyword>
<evidence type="ECO:0000256" key="8">
    <source>
        <dbReference type="ARBA" id="ARBA00022932"/>
    </source>
</evidence>
<dbReference type="STRING" id="39841.SAMN05660836_00579"/>
<feature type="domain" description="DNA polymerase III beta sliding clamp C-terminal" evidence="13">
    <location>
        <begin position="247"/>
        <end position="365"/>
    </location>
</feature>
<evidence type="ECO:0000256" key="6">
    <source>
        <dbReference type="ARBA" id="ARBA00022695"/>
    </source>
</evidence>
<keyword evidence="5 10" id="KW-0808">Transferase</keyword>
<dbReference type="Proteomes" id="UP000199611">
    <property type="component" value="Unassembled WGS sequence"/>
</dbReference>
<dbReference type="AlphaFoldDB" id="A0A1I4RET8"/>
<evidence type="ECO:0000256" key="5">
    <source>
        <dbReference type="ARBA" id="ARBA00022679"/>
    </source>
</evidence>